<dbReference type="EMBL" id="KN837163">
    <property type="protein sequence ID" value="KIJ38082.1"/>
    <property type="molecule type" value="Genomic_DNA"/>
</dbReference>
<dbReference type="OrthoDB" id="2973282at2759"/>
<evidence type="ECO:0000313" key="1">
    <source>
        <dbReference type="EMBL" id="KIJ38082.1"/>
    </source>
</evidence>
<keyword evidence="2" id="KW-1185">Reference proteome</keyword>
<accession>A0A0C9V946</accession>
<dbReference type="Gene3D" id="3.80.10.10">
    <property type="entry name" value="Ribonuclease Inhibitor"/>
    <property type="match status" value="1"/>
</dbReference>
<dbReference type="Proteomes" id="UP000054279">
    <property type="component" value="Unassembled WGS sequence"/>
</dbReference>
<organism evidence="1 2">
    <name type="scientific">Sphaerobolus stellatus (strain SS14)</name>
    <dbReference type="NCBI Taxonomy" id="990650"/>
    <lineage>
        <taxon>Eukaryota</taxon>
        <taxon>Fungi</taxon>
        <taxon>Dikarya</taxon>
        <taxon>Basidiomycota</taxon>
        <taxon>Agaricomycotina</taxon>
        <taxon>Agaricomycetes</taxon>
        <taxon>Phallomycetidae</taxon>
        <taxon>Geastrales</taxon>
        <taxon>Sphaerobolaceae</taxon>
        <taxon>Sphaerobolus</taxon>
    </lineage>
</organism>
<dbReference type="HOGENOM" id="CLU_052863_0_0_1"/>
<protein>
    <recommendedName>
        <fullName evidence="3">F-box domain-containing protein</fullName>
    </recommendedName>
</protein>
<evidence type="ECO:0008006" key="3">
    <source>
        <dbReference type="Google" id="ProtNLM"/>
    </source>
</evidence>
<reference evidence="1 2" key="1">
    <citation type="submission" date="2014-06" db="EMBL/GenBank/DDBJ databases">
        <title>Evolutionary Origins and Diversification of the Mycorrhizal Mutualists.</title>
        <authorList>
            <consortium name="DOE Joint Genome Institute"/>
            <consortium name="Mycorrhizal Genomics Consortium"/>
            <person name="Kohler A."/>
            <person name="Kuo A."/>
            <person name="Nagy L.G."/>
            <person name="Floudas D."/>
            <person name="Copeland A."/>
            <person name="Barry K.W."/>
            <person name="Cichocki N."/>
            <person name="Veneault-Fourrey C."/>
            <person name="LaButti K."/>
            <person name="Lindquist E.A."/>
            <person name="Lipzen A."/>
            <person name="Lundell T."/>
            <person name="Morin E."/>
            <person name="Murat C."/>
            <person name="Riley R."/>
            <person name="Ohm R."/>
            <person name="Sun H."/>
            <person name="Tunlid A."/>
            <person name="Henrissat B."/>
            <person name="Grigoriev I.V."/>
            <person name="Hibbett D.S."/>
            <person name="Martin F."/>
        </authorList>
    </citation>
    <scope>NUCLEOTIDE SEQUENCE [LARGE SCALE GENOMIC DNA]</scope>
    <source>
        <strain evidence="1 2">SS14</strain>
    </source>
</reference>
<dbReference type="AlphaFoldDB" id="A0A0C9V946"/>
<evidence type="ECO:0000313" key="2">
    <source>
        <dbReference type="Proteomes" id="UP000054279"/>
    </source>
</evidence>
<dbReference type="InterPro" id="IPR032675">
    <property type="entry name" value="LRR_dom_sf"/>
</dbReference>
<gene>
    <name evidence="1" type="ORF">M422DRAFT_259230</name>
</gene>
<name>A0A0C9V946_SPHS4</name>
<sequence length="440" mass="49783">MRNSHETTNLIQSLLRHGDAVHDHDEGSIYSEHRLPAELLGEIFKFAVALCAPGSPMTVNSAPLVFTRVSRLWRSIAFSYSSLWEHLAIGPTSTFHVYEVIAMFLRHCSPNRPLTITAFPPLPNWHNTNMDVQIFSHVSSLQSNAVNILGNLGITLPTLDTLDVNISDASYTALEGLLQCCSMLKNLTIKVTSAEAFNPDENWNGATLDHLTRLELKLVSRFDPGDLITLLYAPHLRDVKVTIIDDEGGSRELWLGLIYLFIISSEVETVTWKNIIFPASRESCFLITALHTLKRLKNIFIQNGNIGHFFNMLSRKHSEAEWLCPALTYINFLNVPVIENELVDFLYARKAYPQDLASITTLILRWCRGISENTLTTLDATREIQHLEVFDVFEDIEDFGEFEEVIPEDLEEDIEDFEGVITDTFEDVESFEEAVPDAIP</sequence>
<proteinExistence type="predicted"/>
<dbReference type="SUPFAM" id="SSF52047">
    <property type="entry name" value="RNI-like"/>
    <property type="match status" value="1"/>
</dbReference>